<dbReference type="Gene3D" id="6.10.140.1710">
    <property type="match status" value="1"/>
</dbReference>
<evidence type="ECO:0000313" key="6">
    <source>
        <dbReference type="EMBL" id="CAK3744811.1"/>
    </source>
</evidence>
<dbReference type="InterPro" id="IPR001478">
    <property type="entry name" value="PDZ"/>
</dbReference>
<dbReference type="PANTHER" id="PTHR12651">
    <property type="entry name" value="26S PROTEASOME NON-ATPASE REGULATORY SUBUNIT 9"/>
    <property type="match status" value="1"/>
</dbReference>
<dbReference type="FunFam" id="2.30.42.10:FF:000107">
    <property type="entry name" value="26S proteasome non-ATPase regulatory subunit 9"/>
    <property type="match status" value="1"/>
</dbReference>
<dbReference type="InterPro" id="IPR041489">
    <property type="entry name" value="PDZ_6"/>
</dbReference>
<feature type="compositionally biased region" description="Polar residues" evidence="4">
    <location>
        <begin position="13"/>
        <end position="30"/>
    </location>
</feature>
<keyword evidence="7" id="KW-1185">Reference proteome</keyword>
<dbReference type="PANTHER" id="PTHR12651:SF1">
    <property type="entry name" value="26S PROTEASOME NON-ATPASE REGULATORY SUBUNIT 9"/>
    <property type="match status" value="1"/>
</dbReference>
<dbReference type="GO" id="GO:0070682">
    <property type="term" value="P:proteasome regulatory particle assembly"/>
    <property type="evidence" value="ECO:0007669"/>
    <property type="project" value="InterPro"/>
</dbReference>
<dbReference type="Gene3D" id="2.30.42.10">
    <property type="match status" value="1"/>
</dbReference>
<sequence length="238" mass="25456">MGLRIMDDIHAPTVSSGPTSQPTANGTSPKQSLRDLIAQKDDLEAELSALSSVLDSHGVNMNTSLTTIDGFPRADIDVAQIRTTRARIIRLKNDHKALMSKLEDAVHEQFATGKQEGLPTNGAMSRTSMNETIASRPAAPVLEPAFAKVNAVVPGSPAEQAGMRAGDRVVKFGSVDCTNHERLSKVAEVVQQNENRPIAVKVLRVASAVSASQAQDLRLTPRRNWGGRGLLGCHLVPV</sequence>
<evidence type="ECO:0000256" key="4">
    <source>
        <dbReference type="SAM" id="MobiDB-lite"/>
    </source>
</evidence>
<evidence type="ECO:0000313" key="7">
    <source>
        <dbReference type="Proteomes" id="UP001296104"/>
    </source>
</evidence>
<dbReference type="InterPro" id="IPR035269">
    <property type="entry name" value="PSMD9"/>
</dbReference>
<dbReference type="Pfam" id="PF18265">
    <property type="entry name" value="Nas2_N"/>
    <property type="match status" value="1"/>
</dbReference>
<name>A0AAI8YR43_9PEZI</name>
<reference evidence="6" key="1">
    <citation type="submission" date="2023-11" db="EMBL/GenBank/DDBJ databases">
        <authorList>
            <person name="Alioto T."/>
            <person name="Alioto T."/>
            <person name="Gomez Garrido J."/>
        </authorList>
    </citation>
    <scope>NUCLEOTIDE SEQUENCE</scope>
</reference>
<comment type="caution">
    <text evidence="6">The sequence shown here is derived from an EMBL/GenBank/DDBJ whole genome shotgun (WGS) entry which is preliminary data.</text>
</comment>
<comment type="similarity">
    <text evidence="1">Belongs to the proteasome subunit p27 family.</text>
</comment>
<dbReference type="Pfam" id="PF17820">
    <property type="entry name" value="PDZ_6"/>
    <property type="match status" value="1"/>
</dbReference>
<feature type="region of interest" description="Disordered" evidence="4">
    <location>
        <begin position="1"/>
        <end position="30"/>
    </location>
</feature>
<gene>
    <name evidence="6" type="ORF">LECACI_7A000116</name>
</gene>
<keyword evidence="2" id="KW-0143">Chaperone</keyword>
<evidence type="ECO:0000256" key="1">
    <source>
        <dbReference type="ARBA" id="ARBA00005256"/>
    </source>
</evidence>
<dbReference type="InterPro" id="IPR036034">
    <property type="entry name" value="PDZ_sf"/>
</dbReference>
<feature type="compositionally biased region" description="Basic and acidic residues" evidence="4">
    <location>
        <begin position="1"/>
        <end position="10"/>
    </location>
</feature>
<evidence type="ECO:0000256" key="2">
    <source>
        <dbReference type="ARBA" id="ARBA00023186"/>
    </source>
</evidence>
<feature type="domain" description="PDZ" evidence="5">
    <location>
        <begin position="114"/>
        <end position="206"/>
    </location>
</feature>
<keyword evidence="6" id="KW-0647">Proteasome</keyword>
<evidence type="ECO:0000256" key="3">
    <source>
        <dbReference type="ARBA" id="ARBA00068021"/>
    </source>
</evidence>
<accession>A0AAI8YR43</accession>
<dbReference type="InterPro" id="IPR040815">
    <property type="entry name" value="Nas2_N"/>
</dbReference>
<dbReference type="EMBL" id="CAVMBE010000001">
    <property type="protein sequence ID" value="CAK3744811.1"/>
    <property type="molecule type" value="Genomic_DNA"/>
</dbReference>
<proteinExistence type="inferred from homology"/>
<dbReference type="SUPFAM" id="SSF50156">
    <property type="entry name" value="PDZ domain-like"/>
    <property type="match status" value="1"/>
</dbReference>
<dbReference type="Proteomes" id="UP001296104">
    <property type="component" value="Unassembled WGS sequence"/>
</dbReference>
<organism evidence="6 7">
    <name type="scientific">Lecanosticta acicola</name>
    <dbReference type="NCBI Taxonomy" id="111012"/>
    <lineage>
        <taxon>Eukaryota</taxon>
        <taxon>Fungi</taxon>
        <taxon>Dikarya</taxon>
        <taxon>Ascomycota</taxon>
        <taxon>Pezizomycotina</taxon>
        <taxon>Dothideomycetes</taxon>
        <taxon>Dothideomycetidae</taxon>
        <taxon>Mycosphaerellales</taxon>
        <taxon>Mycosphaerellaceae</taxon>
        <taxon>Lecanosticta</taxon>
    </lineage>
</organism>
<dbReference type="GO" id="GO:0005737">
    <property type="term" value="C:cytoplasm"/>
    <property type="evidence" value="ECO:0007669"/>
    <property type="project" value="TreeGrafter"/>
</dbReference>
<dbReference type="GO" id="GO:0005634">
    <property type="term" value="C:nucleus"/>
    <property type="evidence" value="ECO:0007669"/>
    <property type="project" value="TreeGrafter"/>
</dbReference>
<dbReference type="AlphaFoldDB" id="A0AAI8YR43"/>
<dbReference type="GO" id="GO:0000502">
    <property type="term" value="C:proteasome complex"/>
    <property type="evidence" value="ECO:0007669"/>
    <property type="project" value="UniProtKB-KW"/>
</dbReference>
<protein>
    <recommendedName>
        <fullName evidence="3">Probable 26S proteasome regulatory subunit p27</fullName>
    </recommendedName>
</protein>
<evidence type="ECO:0000259" key="5">
    <source>
        <dbReference type="SMART" id="SM00228"/>
    </source>
</evidence>
<dbReference type="SMART" id="SM00228">
    <property type="entry name" value="PDZ"/>
    <property type="match status" value="1"/>
</dbReference>